<evidence type="ECO:0000313" key="1">
    <source>
        <dbReference type="EMBL" id="QVT79566.1"/>
    </source>
</evidence>
<evidence type="ECO:0008006" key="3">
    <source>
        <dbReference type="Google" id="ProtNLM"/>
    </source>
</evidence>
<proteinExistence type="predicted"/>
<reference evidence="1 2" key="1">
    <citation type="submission" date="2021-05" db="EMBL/GenBank/DDBJ databases">
        <title>Complete genome of Nocardioides aquaticus KCTC 9944T isolated from meromictic and hypersaline Ekho Lake, Antarctica.</title>
        <authorList>
            <person name="Hwang K."/>
            <person name="Kim K.M."/>
            <person name="Choe H."/>
        </authorList>
    </citation>
    <scope>NUCLEOTIDE SEQUENCE [LARGE SCALE GENOMIC DNA]</scope>
    <source>
        <strain evidence="1 2">KCTC 9944</strain>
    </source>
</reference>
<accession>A0ABX8EGD4</accession>
<dbReference type="EMBL" id="CP075371">
    <property type="protein sequence ID" value="QVT79566.1"/>
    <property type="molecule type" value="Genomic_DNA"/>
</dbReference>
<sequence>MCAVRLERIVLEVEDRASRPMATFAASTRGASSALHDLDGSSAGSSKSVTATGAAAATAAPKVTNLAAATARAEAAQRRQADASGSLRVAEAKLLELREKGTAKAGAVAAAEERVAKARRNLTAETVKAAQAAVGVTKANDDLAVSSAKADRSINQLTGRLALAAQLAVTLGPALAPIGVLAVPAVTGLASALGFTALAAGTVVAGFQGVGDAMGALNKAQLEPTAANLKAARIAMQELSPAARDMVREIDSLGPALESLRDASAAGLAPGVGRSVANLQELLPRLRGLFEETARAAGDFAGDATESLNSERWAPFLAFLEREAPSAITSLGQSAGDLTHGLAELWMAMDPLNDDLLRVISRAAEGFDDWAMNLGQTEGFREFVEYVRQSGPQVADAFQSLGNAVLQIAEAAAPLGGPVLAAVSAIADGVAAIADSPLGTPFLAAVAAVTTLNRLLKVTAALSAVAGATSGAAGTAAAGAAASKAATATRAAGPVGLAVGAALIAGPPLADLINQAKGYDGITSSIESLSGQLRKGELPNEFEAIRQATDFLSERNGFQQFMDSGSRLFGTEIGKLKESDDMIQALDQSLTGIAQQRGPEAASRAFDKLTTQAGMSREEIGQLKNLLPGLTDAIGSRSVGDLLNIFDDLPGILNRGTKAANTFKGALQSATAALEGRASARDFEASVDDATAALRQNGRTLDINTAKGRANSAALDNIAGSALKVADGMRGANRVEFLKGARGDFIAMARDMGKTAAQARNLADRLGLIARQDIKPKIDLNKAPFDAVSRAIMAGLRNLDRQNPRPTADINAGPFTGKRAMIMAALGVTDRFTANPAVNLTDNASGKARSIQASINAIQGKTVEIVVNTFRNVFGNKNEDGGLYDGPVRAFADGGYGSNGRYYSRDPQIVPGGANIQWGEKSTGWEAYISGKPGQRARNVSILDEAASRLGVPGPGEAVAMAARNAALMEQITSGGRQSAAAASAPRMAPAQSMAVSFDDVRLSGTVDTRTGLATMTGIARAAARQEFAAIERDDEREAR</sequence>
<keyword evidence="2" id="KW-1185">Reference proteome</keyword>
<gene>
    <name evidence="1" type="ORF">ENKNEFLB_01949</name>
</gene>
<protein>
    <recommendedName>
        <fullName evidence="3">Tape measure protein</fullName>
    </recommendedName>
</protein>
<organism evidence="1 2">
    <name type="scientific">Nocardioides aquaticus</name>
    <dbReference type="NCBI Taxonomy" id="160826"/>
    <lineage>
        <taxon>Bacteria</taxon>
        <taxon>Bacillati</taxon>
        <taxon>Actinomycetota</taxon>
        <taxon>Actinomycetes</taxon>
        <taxon>Propionibacteriales</taxon>
        <taxon>Nocardioidaceae</taxon>
        <taxon>Nocardioides</taxon>
    </lineage>
</organism>
<name>A0ABX8EGD4_9ACTN</name>
<dbReference type="Proteomes" id="UP000679307">
    <property type="component" value="Chromosome"/>
</dbReference>
<dbReference type="RefSeq" id="WP_214058997.1">
    <property type="nucleotide sequence ID" value="NZ_BAAAHS010000210.1"/>
</dbReference>
<evidence type="ECO:0000313" key="2">
    <source>
        <dbReference type="Proteomes" id="UP000679307"/>
    </source>
</evidence>